<proteinExistence type="inferred from homology"/>
<dbReference type="InterPro" id="IPR017972">
    <property type="entry name" value="Cyt_P450_CS"/>
</dbReference>
<dbReference type="CDD" id="cd11033">
    <property type="entry name" value="CYP142-like"/>
    <property type="match status" value="1"/>
</dbReference>
<dbReference type="PRINTS" id="PR00385">
    <property type="entry name" value="P450"/>
</dbReference>
<keyword evidence="3" id="KW-0560">Oxidoreductase</keyword>
<evidence type="ECO:0000256" key="2">
    <source>
        <dbReference type="ARBA" id="ARBA00010617"/>
    </source>
</evidence>
<comment type="caution">
    <text evidence="4">The sequence shown here is derived from an EMBL/GenBank/DDBJ whole genome shotgun (WGS) entry which is preliminary data.</text>
</comment>
<dbReference type="PROSITE" id="PS00086">
    <property type="entry name" value="CYTOCHROME_P450"/>
    <property type="match status" value="1"/>
</dbReference>
<accession>A0ABX2CJ90</accession>
<reference evidence="4" key="1">
    <citation type="submission" date="2020-05" db="EMBL/GenBank/DDBJ databases">
        <title>Nod-independent and nitrogen-fixing Bradyrhizobium aeschynomene sp. nov. isolated from nodules of Aeschynomene indica.</title>
        <authorList>
            <person name="Zhang Z."/>
        </authorList>
    </citation>
    <scope>NUCLEOTIDE SEQUENCE</scope>
    <source>
        <strain evidence="4">83012</strain>
    </source>
</reference>
<dbReference type="PRINTS" id="PR00359">
    <property type="entry name" value="BP450"/>
</dbReference>
<dbReference type="Gene3D" id="1.10.630.10">
    <property type="entry name" value="Cytochrome P450"/>
    <property type="match status" value="1"/>
</dbReference>
<keyword evidence="3" id="KW-0479">Metal-binding</keyword>
<dbReference type="PANTHER" id="PTHR46696:SF1">
    <property type="entry name" value="CYTOCHROME P450 YJIB-RELATED"/>
    <property type="match status" value="1"/>
</dbReference>
<dbReference type="SUPFAM" id="SSF48264">
    <property type="entry name" value="Cytochrome P450"/>
    <property type="match status" value="1"/>
</dbReference>
<dbReference type="Pfam" id="PF00067">
    <property type="entry name" value="p450"/>
    <property type="match status" value="1"/>
</dbReference>
<evidence type="ECO:0000256" key="3">
    <source>
        <dbReference type="RuleBase" id="RU000461"/>
    </source>
</evidence>
<keyword evidence="3" id="KW-0408">Iron</keyword>
<keyword evidence="3" id="KW-0349">Heme</keyword>
<dbReference type="InterPro" id="IPR036396">
    <property type="entry name" value="Cyt_P450_sf"/>
</dbReference>
<protein>
    <submittedName>
        <fullName evidence="4">Cytochrome P450</fullName>
    </submittedName>
</protein>
<dbReference type="EMBL" id="JABFDN010000006">
    <property type="protein sequence ID" value="NPU67389.1"/>
    <property type="molecule type" value="Genomic_DNA"/>
</dbReference>
<dbReference type="InterPro" id="IPR002397">
    <property type="entry name" value="Cyt_P450_B"/>
</dbReference>
<evidence type="ECO:0000256" key="1">
    <source>
        <dbReference type="ARBA" id="ARBA00001971"/>
    </source>
</evidence>
<dbReference type="Proteomes" id="UP000886476">
    <property type="component" value="Unassembled WGS sequence"/>
</dbReference>
<comment type="similarity">
    <text evidence="2 3">Belongs to the cytochrome P450 family.</text>
</comment>
<dbReference type="PANTHER" id="PTHR46696">
    <property type="entry name" value="P450, PUTATIVE (EUROFUNG)-RELATED"/>
    <property type="match status" value="1"/>
</dbReference>
<sequence>MKEFTLLVRRASDAAAVGGDPIPRTSVARSFPSQTARHGASVERAVDVLISSRGHASPARLERACAVLRQHAPLHWVERPGVRPFWAVTRYADIVAMETRSGEFAAGPRTYLASEASEAVLQRVTGKPQLVRSLTEMDPPDHGVYRAIIQGAFAPPALREMEVWLSQWAAEIVDRMAARGGRSDFAADVAMPFTFRVIGRMLGTPEADDIRLARLAQAFVGAEDPQRRLAETPGDTMRMAMLALRDYFEALVADRRAHPRDDLATLIANAMPHGEAMPHYELISYFILLVTAGHDTTALALAGGLEALLAEPEQMARLRGQPELLDAAIEEMLRWTTPVRHFMRTALCDTEVGGRPIRAGDALALFFHSANRDEAVFADAGAFRIDRSPNPHIAFGRGPHICMGLQLARMQMRALFAELLRQTERIELAGRVRRVQSQFMSGVSTLPVRIVFRGSHNAAAESGLSASP</sequence>
<organism evidence="4 5">
    <name type="scientific">Bradyrhizobium aeschynomenes</name>
    <dbReference type="NCBI Taxonomy" id="2734909"/>
    <lineage>
        <taxon>Bacteria</taxon>
        <taxon>Pseudomonadati</taxon>
        <taxon>Pseudomonadota</taxon>
        <taxon>Alphaproteobacteria</taxon>
        <taxon>Hyphomicrobiales</taxon>
        <taxon>Nitrobacteraceae</taxon>
        <taxon>Bradyrhizobium</taxon>
    </lineage>
</organism>
<evidence type="ECO:0000313" key="4">
    <source>
        <dbReference type="EMBL" id="NPU67389.1"/>
    </source>
</evidence>
<keyword evidence="3" id="KW-0503">Monooxygenase</keyword>
<keyword evidence="5" id="KW-1185">Reference proteome</keyword>
<evidence type="ECO:0000313" key="5">
    <source>
        <dbReference type="Proteomes" id="UP000886476"/>
    </source>
</evidence>
<name>A0ABX2CJ90_9BRAD</name>
<dbReference type="InterPro" id="IPR001128">
    <property type="entry name" value="Cyt_P450"/>
</dbReference>
<comment type="cofactor">
    <cofactor evidence="1">
        <name>heme</name>
        <dbReference type="ChEBI" id="CHEBI:30413"/>
    </cofactor>
</comment>
<gene>
    <name evidence="4" type="ORF">HL667_20470</name>
</gene>